<dbReference type="WBParaSite" id="nRc.2.0.1.t29271-RA">
    <property type="protein sequence ID" value="nRc.2.0.1.t29271-RA"/>
    <property type="gene ID" value="nRc.2.0.1.g29271"/>
</dbReference>
<evidence type="ECO:0000313" key="2">
    <source>
        <dbReference type="WBParaSite" id="nRc.2.0.1.t29271-RA"/>
    </source>
</evidence>
<name>A0A915JSQ4_ROMCU</name>
<dbReference type="AlphaFoldDB" id="A0A915JSQ4"/>
<sequence length="196" mass="22186">MQIYFHCYEDSFSRFLECKNVNIFLATRAGKFLLPDFPGYAQSIRYYLYATKYLIICYYYIYPGHSGTRVMNKRVPGLPPSVSGLFHENVTDDSSISSNFIGPTGALVDSLASQRFFTFLTVEFYYAPEMFGQIFQIGCNSSGLGEERHDGGHSARPVKCLRNYVHAYCSVRSFCHEIRHESLVTSDTPRGPSGAD</sequence>
<protein>
    <submittedName>
        <fullName evidence="2">Uncharacterized protein</fullName>
    </submittedName>
</protein>
<dbReference type="Proteomes" id="UP000887565">
    <property type="component" value="Unplaced"/>
</dbReference>
<proteinExistence type="predicted"/>
<organism evidence="1 2">
    <name type="scientific">Romanomermis culicivorax</name>
    <name type="common">Nematode worm</name>
    <dbReference type="NCBI Taxonomy" id="13658"/>
    <lineage>
        <taxon>Eukaryota</taxon>
        <taxon>Metazoa</taxon>
        <taxon>Ecdysozoa</taxon>
        <taxon>Nematoda</taxon>
        <taxon>Enoplea</taxon>
        <taxon>Dorylaimia</taxon>
        <taxon>Mermithida</taxon>
        <taxon>Mermithoidea</taxon>
        <taxon>Mermithidae</taxon>
        <taxon>Romanomermis</taxon>
    </lineage>
</organism>
<keyword evidence="1" id="KW-1185">Reference proteome</keyword>
<evidence type="ECO:0000313" key="1">
    <source>
        <dbReference type="Proteomes" id="UP000887565"/>
    </source>
</evidence>
<reference evidence="2" key="1">
    <citation type="submission" date="2022-11" db="UniProtKB">
        <authorList>
            <consortium name="WormBaseParasite"/>
        </authorList>
    </citation>
    <scope>IDENTIFICATION</scope>
</reference>
<accession>A0A915JSQ4</accession>